<evidence type="ECO:0000256" key="2">
    <source>
        <dbReference type="ARBA" id="ARBA00022741"/>
    </source>
</evidence>
<dbReference type="InterPro" id="IPR003439">
    <property type="entry name" value="ABC_transporter-like_ATP-bd"/>
</dbReference>
<dbReference type="Pfam" id="PF12848">
    <property type="entry name" value="ABC_tran_Xtn"/>
    <property type="match status" value="1"/>
</dbReference>
<proteinExistence type="predicted"/>
<dbReference type="GO" id="GO:0043022">
    <property type="term" value="F:ribosome binding"/>
    <property type="evidence" value="ECO:0007669"/>
    <property type="project" value="EnsemblFungi"/>
</dbReference>
<name>A0A1E1KQ21_9HELO</name>
<dbReference type="SMART" id="SM00382">
    <property type="entry name" value="AAA"/>
    <property type="match status" value="2"/>
</dbReference>
<dbReference type="EMBL" id="FJUX01000043">
    <property type="protein sequence ID" value="CZT00105.1"/>
    <property type="molecule type" value="Genomic_DNA"/>
</dbReference>
<dbReference type="GO" id="GO:0005524">
    <property type="term" value="F:ATP binding"/>
    <property type="evidence" value="ECO:0007669"/>
    <property type="project" value="UniProtKB-KW"/>
</dbReference>
<dbReference type="PANTHER" id="PTHR19211">
    <property type="entry name" value="ATP-BINDING TRANSPORT PROTEIN-RELATED"/>
    <property type="match status" value="1"/>
</dbReference>
<evidence type="ECO:0000256" key="3">
    <source>
        <dbReference type="ARBA" id="ARBA00022840"/>
    </source>
</evidence>
<dbReference type="PROSITE" id="PS00211">
    <property type="entry name" value="ABC_TRANSPORTER_1"/>
    <property type="match status" value="2"/>
</dbReference>
<dbReference type="Gene3D" id="3.40.50.300">
    <property type="entry name" value="P-loop containing nucleotide triphosphate hydrolases"/>
    <property type="match status" value="2"/>
</dbReference>
<organism evidence="5 6">
    <name type="scientific">Rhynchosporium agropyri</name>
    <dbReference type="NCBI Taxonomy" id="914238"/>
    <lineage>
        <taxon>Eukaryota</taxon>
        <taxon>Fungi</taxon>
        <taxon>Dikarya</taxon>
        <taxon>Ascomycota</taxon>
        <taxon>Pezizomycotina</taxon>
        <taxon>Leotiomycetes</taxon>
        <taxon>Helotiales</taxon>
        <taxon>Ploettnerulaceae</taxon>
        <taxon>Rhynchosporium</taxon>
    </lineage>
</organism>
<evidence type="ECO:0000256" key="1">
    <source>
        <dbReference type="ARBA" id="ARBA00022737"/>
    </source>
</evidence>
<gene>
    <name evidence="5" type="ORF">RAG0_08252</name>
</gene>
<evidence type="ECO:0000313" key="6">
    <source>
        <dbReference type="Proteomes" id="UP000178912"/>
    </source>
</evidence>
<dbReference type="CDD" id="cd03221">
    <property type="entry name" value="ABCF_EF-3"/>
    <property type="match status" value="1"/>
</dbReference>
<dbReference type="InterPro" id="IPR003593">
    <property type="entry name" value="AAA+_ATPase"/>
</dbReference>
<dbReference type="PANTHER" id="PTHR19211:SF117">
    <property type="entry name" value="ATP-BINDING CASSETTE SUB-FAMILY F MEMBER 3"/>
    <property type="match status" value="1"/>
</dbReference>
<dbReference type="GO" id="GO:0043335">
    <property type="term" value="P:protein unfolding"/>
    <property type="evidence" value="ECO:0007669"/>
    <property type="project" value="EnsemblFungi"/>
</dbReference>
<dbReference type="Proteomes" id="UP000178912">
    <property type="component" value="Unassembled WGS sequence"/>
</dbReference>
<dbReference type="GO" id="GO:0042327">
    <property type="term" value="P:positive regulation of phosphorylation"/>
    <property type="evidence" value="ECO:0007669"/>
    <property type="project" value="EnsemblFungi"/>
</dbReference>
<dbReference type="GO" id="GO:0071232">
    <property type="term" value="P:cellular response to histidine"/>
    <property type="evidence" value="ECO:0007669"/>
    <property type="project" value="EnsemblFungi"/>
</dbReference>
<keyword evidence="2" id="KW-0547">Nucleotide-binding</keyword>
<dbReference type="FunFam" id="3.40.50.300:FF:000882">
    <property type="entry name" value="Translation initiation regulator (Gcn20)"/>
    <property type="match status" value="1"/>
</dbReference>
<dbReference type="FunFam" id="3.40.50.300:FF:000104">
    <property type="entry name" value="ATP-binding cassette sub-family F member 3"/>
    <property type="match status" value="1"/>
</dbReference>
<dbReference type="AlphaFoldDB" id="A0A1E1KQ21"/>
<dbReference type="GO" id="GO:0006448">
    <property type="term" value="P:regulation of translational elongation"/>
    <property type="evidence" value="ECO:0007669"/>
    <property type="project" value="EnsemblFungi"/>
</dbReference>
<evidence type="ECO:0000259" key="4">
    <source>
        <dbReference type="PROSITE" id="PS50893"/>
    </source>
</evidence>
<dbReference type="Pfam" id="PF00005">
    <property type="entry name" value="ABC_tran"/>
    <property type="match status" value="2"/>
</dbReference>
<feature type="domain" description="ABC transporter" evidence="4">
    <location>
        <begin position="201"/>
        <end position="460"/>
    </location>
</feature>
<dbReference type="GO" id="GO:0016887">
    <property type="term" value="F:ATP hydrolysis activity"/>
    <property type="evidence" value="ECO:0007669"/>
    <property type="project" value="InterPro"/>
</dbReference>
<dbReference type="GO" id="GO:0031369">
    <property type="term" value="F:translation initiation factor binding"/>
    <property type="evidence" value="ECO:0007669"/>
    <property type="project" value="EnsemblFungi"/>
</dbReference>
<evidence type="ECO:0000313" key="5">
    <source>
        <dbReference type="EMBL" id="CZT00105.1"/>
    </source>
</evidence>
<dbReference type="GO" id="GO:0071264">
    <property type="term" value="P:positive regulation of translational initiation in response to starvation"/>
    <property type="evidence" value="ECO:0007669"/>
    <property type="project" value="EnsemblFungi"/>
</dbReference>
<dbReference type="InterPro" id="IPR017871">
    <property type="entry name" value="ABC_transporter-like_CS"/>
</dbReference>
<dbReference type="PROSITE" id="PS50893">
    <property type="entry name" value="ABC_TRANSPORTER_2"/>
    <property type="match status" value="2"/>
</dbReference>
<accession>A0A1E1KQ21</accession>
<keyword evidence="1" id="KW-0677">Repeat</keyword>
<keyword evidence="3 5" id="KW-0067">ATP-binding</keyword>
<dbReference type="OrthoDB" id="2110130at2759"/>
<protein>
    <submittedName>
        <fullName evidence="5">ATP-binding cassette sub-family F member 3</fullName>
    </submittedName>
</protein>
<dbReference type="GO" id="GO:0022626">
    <property type="term" value="C:cytosolic ribosome"/>
    <property type="evidence" value="ECO:0007669"/>
    <property type="project" value="EnsemblFungi"/>
</dbReference>
<feature type="domain" description="ABC transporter" evidence="4">
    <location>
        <begin position="512"/>
        <end position="727"/>
    </location>
</feature>
<sequence>MESEIKSFLPGIDPILSEYSVGYLTHASNAYVPDEAGPSPLVEAATSITELLVSASGDTSPENEAKISQIVEKWVSKFTASQAASGQRTQASSAAKRLDQAIQVGAQRGMSSTLGISTTGVDLESANTRKLESKVDKKKLEKAERKIAAKQSKKVFKNVEYEASKLISQTDDALSYEEFFMAVNPLQLGSNAQGQSKSKDIKLDSIDVSIGGLRILTDTNLTLAYGRRYGLVGQNGIGKSTLLRALARRELAIPTHISILHVEQEISGDDTPALQAVLDADVWRKHLLGEQVKLGKQLADIEAERSLMADTSVDAERLDREREGLDQTLGDVQGKLAEMESDKAESRAATILAGLGFSPERQQFATKTFSGGWRMRLALARALFCEPDLLLLDEPSNMLDVPSITFLANYLQGYPSTHSERLDYYKGANFESFYATKEERRKTAKREYDTQMAVRAHLQAFIDKFRYNAAKSSEAQSRIKKLEKMPVLEAPESEYTVHFKFPDVEKLSPPIVQMTDVSFGYTKDKPLLRNVDLDVQLDSRIGIVGPNGAGKTTILKLLIGKLTPTSGLISQNPRLRIGFFAQHHVDALDLNTSAVGFMAKEYPGKQDEEYRRHLGAFGITGMTGLQKMEFLSGGQKSRVAFACLSLTNPHILVLDEPSNHLDIEAMDALSTALRQFQGGVLMVSHDVTMLQTVCTSLWVCDGGTVEKFPGDVQAYKKRITAQADASGVVAAH</sequence>
<dbReference type="SUPFAM" id="SSF52540">
    <property type="entry name" value="P-loop containing nucleoside triphosphate hydrolases"/>
    <property type="match status" value="2"/>
</dbReference>
<dbReference type="InterPro" id="IPR032781">
    <property type="entry name" value="ABC_tran_Xtn"/>
</dbReference>
<reference evidence="6" key="1">
    <citation type="submission" date="2016-03" db="EMBL/GenBank/DDBJ databases">
        <authorList>
            <person name="Guldener U."/>
        </authorList>
    </citation>
    <scope>NUCLEOTIDE SEQUENCE [LARGE SCALE GENOMIC DNA]</scope>
    <source>
        <strain evidence="6">04CH-RAC-A.6.1</strain>
    </source>
</reference>
<dbReference type="InterPro" id="IPR027417">
    <property type="entry name" value="P-loop_NTPase"/>
</dbReference>
<keyword evidence="6" id="KW-1185">Reference proteome</keyword>
<dbReference type="InterPro" id="IPR050611">
    <property type="entry name" value="ABCF"/>
</dbReference>